<dbReference type="Proteomes" id="UP000261620">
    <property type="component" value="Unplaced"/>
</dbReference>
<evidence type="ECO:0000256" key="5">
    <source>
        <dbReference type="ARBA" id="ARBA00023054"/>
    </source>
</evidence>
<reference evidence="10" key="1">
    <citation type="submission" date="2025-08" db="UniProtKB">
        <authorList>
            <consortium name="Ensembl"/>
        </authorList>
    </citation>
    <scope>IDENTIFICATION</scope>
</reference>
<keyword evidence="3" id="KW-0963">Cytoplasm</keyword>
<dbReference type="Pfam" id="PF05914">
    <property type="entry name" value="RIB43A"/>
    <property type="match status" value="2"/>
</dbReference>
<protein>
    <recommendedName>
        <fullName evidence="12">RIB43A domain with coiled-coils 2</fullName>
    </recommendedName>
</protein>
<keyword evidence="11" id="KW-1185">Reference proteome</keyword>
<sequence>MALSAPAAIISTEVCVCLVLHTDAEMIHNSKEACLRHDNQVKQRQAIEKANISYHQQHQQPSSQREYDLNDPERLKKTEPADAQMMIPGLVGEDQECEGRQQRQREQFREWFIQQQSERAAERDREKLEGRTSLQLQTAEMKTRKALAIATEEFNLAKVKEKGQRAQLEGANDEPAPSLVGFPGLCPGSDRRAPPESLQQVIQFQKYQIEEKRRMALEKKQEEERYNRFRLDSARTLLLMERQQARLDKQLRRHLDSTNFKLAQTQREQSVFRTRGQIDDAFFSKFNTCSR</sequence>
<evidence type="ECO:0000256" key="3">
    <source>
        <dbReference type="ARBA" id="ARBA00022490"/>
    </source>
</evidence>
<comment type="similarity">
    <text evidence="2">Belongs to the RIB43A family.</text>
</comment>
<dbReference type="InterPro" id="IPR008805">
    <property type="entry name" value="RIB43A"/>
</dbReference>
<evidence type="ECO:0000256" key="6">
    <source>
        <dbReference type="ARBA" id="ARBA00023069"/>
    </source>
</evidence>
<proteinExistence type="inferred from homology"/>
<dbReference type="PANTHER" id="PTHR14517">
    <property type="entry name" value="RIB43A-RELATED"/>
    <property type="match status" value="1"/>
</dbReference>
<dbReference type="PANTHER" id="PTHR14517:SF10">
    <property type="entry name" value="RIB43A-LIKE WITH COILED-COILS PROTEIN 2"/>
    <property type="match status" value="1"/>
</dbReference>
<evidence type="ECO:0000256" key="4">
    <source>
        <dbReference type="ARBA" id="ARBA00022846"/>
    </source>
</evidence>
<comment type="subcellular location">
    <subcellularLocation>
        <location evidence="1">Cytoplasm</location>
        <location evidence="1">Cytoskeleton</location>
        <location evidence="1">Flagellum axoneme</location>
    </subcellularLocation>
</comment>
<reference evidence="10" key="2">
    <citation type="submission" date="2025-09" db="UniProtKB">
        <authorList>
            <consortium name="Ensembl"/>
        </authorList>
    </citation>
    <scope>IDENTIFICATION</scope>
</reference>
<keyword evidence="4" id="KW-0282">Flagellum</keyword>
<evidence type="ECO:0008006" key="12">
    <source>
        <dbReference type="Google" id="ProtNLM"/>
    </source>
</evidence>
<keyword evidence="5" id="KW-0175">Coiled coil</keyword>
<evidence type="ECO:0000256" key="2">
    <source>
        <dbReference type="ARBA" id="ARBA00006875"/>
    </source>
</evidence>
<keyword evidence="8" id="KW-0966">Cell projection</keyword>
<evidence type="ECO:0000256" key="9">
    <source>
        <dbReference type="ARBA" id="ARBA00046435"/>
    </source>
</evidence>
<name>A0A3Q3XFH3_MOLML</name>
<evidence type="ECO:0000256" key="1">
    <source>
        <dbReference type="ARBA" id="ARBA00004611"/>
    </source>
</evidence>
<dbReference type="STRING" id="94237.ENSMMOP00000021606"/>
<evidence type="ECO:0000256" key="7">
    <source>
        <dbReference type="ARBA" id="ARBA00023212"/>
    </source>
</evidence>
<comment type="subunit">
    <text evidence="9">Microtubule inner protein component of sperm flagellar doublet microtubules.</text>
</comment>
<accession>A0A3Q3XFH3</accession>
<dbReference type="OMA" id="LINDANY"/>
<keyword evidence="7" id="KW-0206">Cytoskeleton</keyword>
<evidence type="ECO:0000313" key="11">
    <source>
        <dbReference type="Proteomes" id="UP000261620"/>
    </source>
</evidence>
<dbReference type="Ensembl" id="ENSMMOT00000021964.1">
    <property type="protein sequence ID" value="ENSMMOP00000021606.1"/>
    <property type="gene ID" value="ENSMMOG00000016419.1"/>
</dbReference>
<evidence type="ECO:0000313" key="10">
    <source>
        <dbReference type="Ensembl" id="ENSMMOP00000021606.1"/>
    </source>
</evidence>
<organism evidence="10 11">
    <name type="scientific">Mola mola</name>
    <name type="common">Ocean sunfish</name>
    <name type="synonym">Tetraodon mola</name>
    <dbReference type="NCBI Taxonomy" id="94237"/>
    <lineage>
        <taxon>Eukaryota</taxon>
        <taxon>Metazoa</taxon>
        <taxon>Chordata</taxon>
        <taxon>Craniata</taxon>
        <taxon>Vertebrata</taxon>
        <taxon>Euteleostomi</taxon>
        <taxon>Actinopterygii</taxon>
        <taxon>Neopterygii</taxon>
        <taxon>Teleostei</taxon>
        <taxon>Neoteleostei</taxon>
        <taxon>Acanthomorphata</taxon>
        <taxon>Eupercaria</taxon>
        <taxon>Tetraodontiformes</taxon>
        <taxon>Molidae</taxon>
        <taxon>Mola</taxon>
    </lineage>
</organism>
<evidence type="ECO:0000256" key="8">
    <source>
        <dbReference type="ARBA" id="ARBA00023273"/>
    </source>
</evidence>
<dbReference type="AlphaFoldDB" id="A0A3Q3XFH3"/>
<keyword evidence="6" id="KW-0969">Cilium</keyword>